<reference evidence="5" key="1">
    <citation type="journal article" date="2021" name="PeerJ">
        <title>Extensive microbial diversity within the chicken gut microbiome revealed by metagenomics and culture.</title>
        <authorList>
            <person name="Gilroy R."/>
            <person name="Ravi A."/>
            <person name="Getino M."/>
            <person name="Pursley I."/>
            <person name="Horton D.L."/>
            <person name="Alikhan N.F."/>
            <person name="Baker D."/>
            <person name="Gharbi K."/>
            <person name="Hall N."/>
            <person name="Watson M."/>
            <person name="Adriaenssens E.M."/>
            <person name="Foster-Nyarko E."/>
            <person name="Jarju S."/>
            <person name="Secka A."/>
            <person name="Antonio M."/>
            <person name="Oren A."/>
            <person name="Chaudhuri R.R."/>
            <person name="La Ragione R."/>
            <person name="Hildebrand F."/>
            <person name="Pallen M.J."/>
        </authorList>
    </citation>
    <scope>NUCLEOTIDE SEQUENCE</scope>
    <source>
        <strain evidence="5">CHK173-2119</strain>
    </source>
</reference>
<feature type="transmembrane region" description="Helical" evidence="3">
    <location>
        <begin position="23"/>
        <end position="45"/>
    </location>
</feature>
<comment type="subcellular location">
    <subcellularLocation>
        <location evidence="1">Membrane</location>
    </subcellularLocation>
</comment>
<evidence type="ECO:0000256" key="3">
    <source>
        <dbReference type="SAM" id="Phobius"/>
    </source>
</evidence>
<dbReference type="InterPro" id="IPR012338">
    <property type="entry name" value="Beta-lactam/transpept-like"/>
</dbReference>
<organism evidence="5 6">
    <name type="scientific">Lapidilactobacillus dextrinicus</name>
    <dbReference type="NCBI Taxonomy" id="51664"/>
    <lineage>
        <taxon>Bacteria</taxon>
        <taxon>Bacillati</taxon>
        <taxon>Bacillota</taxon>
        <taxon>Bacilli</taxon>
        <taxon>Lactobacillales</taxon>
        <taxon>Lactobacillaceae</taxon>
        <taxon>Lapidilactobacillus</taxon>
    </lineage>
</organism>
<evidence type="ECO:0000256" key="1">
    <source>
        <dbReference type="ARBA" id="ARBA00004370"/>
    </source>
</evidence>
<dbReference type="Gene3D" id="3.40.710.10">
    <property type="entry name" value="DD-peptidase/beta-lactamase superfamily"/>
    <property type="match status" value="1"/>
</dbReference>
<gene>
    <name evidence="5" type="ORF">K8W17_05985</name>
</gene>
<keyword evidence="3" id="KW-1133">Transmembrane helix</keyword>
<dbReference type="InterPro" id="IPR001466">
    <property type="entry name" value="Beta-lactam-related"/>
</dbReference>
<keyword evidence="2 3" id="KW-0472">Membrane</keyword>
<proteinExistence type="predicted"/>
<dbReference type="Proteomes" id="UP000774947">
    <property type="component" value="Unassembled WGS sequence"/>
</dbReference>
<dbReference type="AlphaFoldDB" id="A0A921B4L0"/>
<dbReference type="EMBL" id="DYXY01000152">
    <property type="protein sequence ID" value="HJE15610.1"/>
    <property type="molecule type" value="Genomic_DNA"/>
</dbReference>
<evidence type="ECO:0000313" key="5">
    <source>
        <dbReference type="EMBL" id="HJE15610.1"/>
    </source>
</evidence>
<dbReference type="GO" id="GO:0016020">
    <property type="term" value="C:membrane"/>
    <property type="evidence" value="ECO:0007669"/>
    <property type="project" value="UniProtKB-SubCell"/>
</dbReference>
<dbReference type="InterPro" id="IPR050491">
    <property type="entry name" value="AmpC-like"/>
</dbReference>
<comment type="caution">
    <text evidence="5">The sequence shown here is derived from an EMBL/GenBank/DDBJ whole genome shotgun (WGS) entry which is preliminary data.</text>
</comment>
<dbReference type="Pfam" id="PF00144">
    <property type="entry name" value="Beta-lactamase"/>
    <property type="match status" value="1"/>
</dbReference>
<reference evidence="5" key="2">
    <citation type="submission" date="2021-09" db="EMBL/GenBank/DDBJ databases">
        <authorList>
            <person name="Gilroy R."/>
        </authorList>
    </citation>
    <scope>NUCLEOTIDE SEQUENCE</scope>
    <source>
        <strain evidence="5">CHK173-2119</strain>
    </source>
</reference>
<dbReference type="PANTHER" id="PTHR46825">
    <property type="entry name" value="D-ALANYL-D-ALANINE-CARBOXYPEPTIDASE/ENDOPEPTIDASE AMPH"/>
    <property type="match status" value="1"/>
</dbReference>
<dbReference type="PANTHER" id="PTHR46825:SF11">
    <property type="entry name" value="PENICILLIN-BINDING PROTEIN 4"/>
    <property type="match status" value="1"/>
</dbReference>
<protein>
    <submittedName>
        <fullName evidence="5">Beta-lactamase family protein</fullName>
    </submittedName>
</protein>
<dbReference type="SUPFAM" id="SSF56601">
    <property type="entry name" value="beta-lactamase/transpeptidase-like"/>
    <property type="match status" value="1"/>
</dbReference>
<evidence type="ECO:0000259" key="4">
    <source>
        <dbReference type="Pfam" id="PF00144"/>
    </source>
</evidence>
<sequence>MTPNYTPRTTYRRQKRRRYFDKFTISMLILVLIIAGFSGLAGYFYGKQRTAITERQLFQQQLKKQQQQLQTANQKAQKLSLPNFFQTQLNAVAKKNHYLGTAEIVYHGKVVATWASGYANFAKLQANTLNTGFEINSIQKGMTGTLLMQQVELGRVALTDHLSQYYPKVPGADQITLRELLNMTSGLSTPHGFNNTTFTSNQQLIANDIPKTVFNPNMHYKWRYQAINFILLAGIIEKVSHQTYPHLFQKQIINKLHLKHTAFAYALPNRYESATGYYFKAGMDPETPYLNPAITNAAQQHSELGTGQIYMSAHDLYRVEKSLLDGTLSKLHQQLFVDGSTSHYGGGYYNYPTYKGVNGAGVGFLSRVHISPDGQNALILLSNVTGPRINMDNMSKPLDPLLFPNK</sequence>
<keyword evidence="3" id="KW-0812">Transmembrane</keyword>
<evidence type="ECO:0000313" key="6">
    <source>
        <dbReference type="Proteomes" id="UP000774947"/>
    </source>
</evidence>
<evidence type="ECO:0000256" key="2">
    <source>
        <dbReference type="ARBA" id="ARBA00023136"/>
    </source>
</evidence>
<name>A0A921B4L0_9LACO</name>
<feature type="domain" description="Beta-lactamase-related" evidence="4">
    <location>
        <begin position="96"/>
        <end position="387"/>
    </location>
</feature>
<accession>A0A921B4L0</accession>